<evidence type="ECO:0000313" key="2">
    <source>
        <dbReference type="Proteomes" id="UP000320672"/>
    </source>
</evidence>
<dbReference type="EMBL" id="CP036262">
    <property type="protein sequence ID" value="QDS91829.1"/>
    <property type="molecule type" value="Genomic_DNA"/>
</dbReference>
<reference evidence="1 2" key="1">
    <citation type="submission" date="2019-02" db="EMBL/GenBank/DDBJ databases">
        <title>Deep-cultivation of Planctomycetes and their phenomic and genomic characterization uncovers novel biology.</title>
        <authorList>
            <person name="Wiegand S."/>
            <person name="Jogler M."/>
            <person name="Boedeker C."/>
            <person name="Pinto D."/>
            <person name="Vollmers J."/>
            <person name="Rivas-Marin E."/>
            <person name="Kohn T."/>
            <person name="Peeters S.H."/>
            <person name="Heuer A."/>
            <person name="Rast P."/>
            <person name="Oberbeckmann S."/>
            <person name="Bunk B."/>
            <person name="Jeske O."/>
            <person name="Meyerdierks A."/>
            <person name="Storesund J.E."/>
            <person name="Kallscheuer N."/>
            <person name="Luecker S."/>
            <person name="Lage O.M."/>
            <person name="Pohl T."/>
            <person name="Merkel B.J."/>
            <person name="Hornburger P."/>
            <person name="Mueller R.-W."/>
            <person name="Bruemmer F."/>
            <person name="Labrenz M."/>
            <person name="Spormann A.M."/>
            <person name="Op den Camp H."/>
            <person name="Overmann J."/>
            <person name="Amann R."/>
            <person name="Jetten M.S.M."/>
            <person name="Mascher T."/>
            <person name="Medema M.H."/>
            <person name="Devos D.P."/>
            <person name="Kaster A.-K."/>
            <person name="Ovreas L."/>
            <person name="Rohde M."/>
            <person name="Galperin M.Y."/>
            <person name="Jogler C."/>
        </authorList>
    </citation>
    <scope>NUCLEOTIDE SEQUENCE [LARGE SCALE GENOMIC DNA]</scope>
    <source>
        <strain evidence="1 2">FF011L</strain>
    </source>
</reference>
<dbReference type="AlphaFoldDB" id="A0A517MAB5"/>
<dbReference type="RefSeq" id="WP_145350010.1">
    <property type="nucleotide sequence ID" value="NZ_CP036262.1"/>
</dbReference>
<sequence>MSSIEILTALSDDDRASIITGVVAAIRPLLDTRLELVFADTVSVIGGVSPATLDRLRKSWQLLSVKTGNRRLCRAAAVIATPESMNMEGSGNA</sequence>
<dbReference type="Proteomes" id="UP000320672">
    <property type="component" value="Chromosome"/>
</dbReference>
<evidence type="ECO:0000313" key="1">
    <source>
        <dbReference type="EMBL" id="QDS91829.1"/>
    </source>
</evidence>
<accession>A0A517MAB5</accession>
<protein>
    <submittedName>
        <fullName evidence="1">Uncharacterized protein</fullName>
    </submittedName>
</protein>
<gene>
    <name evidence="1" type="ORF">FF011L_05640</name>
</gene>
<proteinExistence type="predicted"/>
<organism evidence="1 2">
    <name type="scientific">Roseimaritima multifibrata</name>
    <dbReference type="NCBI Taxonomy" id="1930274"/>
    <lineage>
        <taxon>Bacteria</taxon>
        <taxon>Pseudomonadati</taxon>
        <taxon>Planctomycetota</taxon>
        <taxon>Planctomycetia</taxon>
        <taxon>Pirellulales</taxon>
        <taxon>Pirellulaceae</taxon>
        <taxon>Roseimaritima</taxon>
    </lineage>
</organism>
<dbReference type="KEGG" id="rml:FF011L_05640"/>
<name>A0A517MAB5_9BACT</name>
<keyword evidence="2" id="KW-1185">Reference proteome</keyword>